<dbReference type="Proteomes" id="UP000460257">
    <property type="component" value="Unassembled WGS sequence"/>
</dbReference>
<comment type="caution">
    <text evidence="4">The sequence shown here is derived from an EMBL/GenBank/DDBJ whole genome shotgun (WGS) entry which is preliminary data.</text>
</comment>
<dbReference type="InterPro" id="IPR036291">
    <property type="entry name" value="NAD(P)-bd_dom_sf"/>
</dbReference>
<dbReference type="PANTHER" id="PTHR43618">
    <property type="entry name" value="7-ALPHA-HYDROXYSTEROID DEHYDROGENASE"/>
    <property type="match status" value="1"/>
</dbReference>
<keyword evidence="2" id="KW-0521">NADP</keyword>
<evidence type="ECO:0000313" key="5">
    <source>
        <dbReference type="Proteomes" id="UP000460257"/>
    </source>
</evidence>
<dbReference type="PRINTS" id="PR00080">
    <property type="entry name" value="SDRFAMILY"/>
</dbReference>
<reference evidence="4" key="1">
    <citation type="journal article" date="2020" name="Appl. Environ. Microbiol.">
        <title>Medium-Chain Fatty Acid Synthesis by 'Candidatus Weimeria bifida' gen. nov., sp. nov., and 'Candidatus Pseudoramibacter fermentans' sp. nov.</title>
        <authorList>
            <person name="Scarborough M.J."/>
            <person name="Myers K.S."/>
            <person name="Donohue T.J."/>
            <person name="Noguera D.R."/>
        </authorList>
    </citation>
    <scope>NUCLEOTIDE SEQUENCE</scope>
    <source>
        <strain evidence="4">LCO1.1</strain>
    </source>
</reference>
<name>A0A6N7IWT4_9FIRM</name>
<evidence type="ECO:0000256" key="1">
    <source>
        <dbReference type="ARBA" id="ARBA00006484"/>
    </source>
</evidence>
<dbReference type="GO" id="GO:0016491">
    <property type="term" value="F:oxidoreductase activity"/>
    <property type="evidence" value="ECO:0007669"/>
    <property type="project" value="UniProtKB-KW"/>
</dbReference>
<accession>A0A6N7IWT4</accession>
<comment type="similarity">
    <text evidence="1">Belongs to the short-chain dehydrogenases/reductases (SDR) family.</text>
</comment>
<evidence type="ECO:0000256" key="3">
    <source>
        <dbReference type="ARBA" id="ARBA00023002"/>
    </source>
</evidence>
<evidence type="ECO:0000313" key="4">
    <source>
        <dbReference type="EMBL" id="MQN00743.1"/>
    </source>
</evidence>
<sequence length="136" mass="15017">MFDYSKKVVAVTGASSGLGKQVAEGYAKAGADLVILARRIERLDQSAKYMEEKISSGKQSYGRIINIASIYGIVGNTAIPTIAYHASKGAVVNFTRAAAEKSFHFLRRSSRPFSIVLLSLYRDIRADFYRICLLLF</sequence>
<dbReference type="EMBL" id="VOGC01000002">
    <property type="protein sequence ID" value="MQN00743.1"/>
    <property type="molecule type" value="Genomic_DNA"/>
</dbReference>
<gene>
    <name evidence="4" type="ORF">FRC54_01955</name>
</gene>
<dbReference type="InterPro" id="IPR002347">
    <property type="entry name" value="SDR_fam"/>
</dbReference>
<dbReference type="AlphaFoldDB" id="A0A6N7IWT4"/>
<dbReference type="SUPFAM" id="SSF51735">
    <property type="entry name" value="NAD(P)-binding Rossmann-fold domains"/>
    <property type="match status" value="1"/>
</dbReference>
<organism evidence="4 5">
    <name type="scientific">Candidatus Weimeria bifida</name>
    <dbReference type="NCBI Taxonomy" id="2599074"/>
    <lineage>
        <taxon>Bacteria</taxon>
        <taxon>Bacillati</taxon>
        <taxon>Bacillota</taxon>
        <taxon>Clostridia</taxon>
        <taxon>Lachnospirales</taxon>
        <taxon>Lachnospiraceae</taxon>
        <taxon>Candidatus Weimeria</taxon>
    </lineage>
</organism>
<keyword evidence="5" id="KW-1185">Reference proteome</keyword>
<dbReference type="Gene3D" id="3.40.50.720">
    <property type="entry name" value="NAD(P)-binding Rossmann-like Domain"/>
    <property type="match status" value="2"/>
</dbReference>
<dbReference type="Pfam" id="PF00106">
    <property type="entry name" value="adh_short"/>
    <property type="match status" value="2"/>
</dbReference>
<dbReference type="InterPro" id="IPR052178">
    <property type="entry name" value="Sec_Metab_Biosynth_SDR"/>
</dbReference>
<proteinExistence type="inferred from homology"/>
<dbReference type="PRINTS" id="PR00081">
    <property type="entry name" value="GDHRDH"/>
</dbReference>
<evidence type="ECO:0000256" key="2">
    <source>
        <dbReference type="ARBA" id="ARBA00022857"/>
    </source>
</evidence>
<protein>
    <submittedName>
        <fullName evidence="4">SDR family NAD(P)-dependent oxidoreductase</fullName>
    </submittedName>
</protein>
<dbReference type="PANTHER" id="PTHR43618:SF8">
    <property type="entry name" value="7ALPHA-HYDROXYSTEROID DEHYDROGENASE"/>
    <property type="match status" value="1"/>
</dbReference>
<keyword evidence="3" id="KW-0560">Oxidoreductase</keyword>